<proteinExistence type="predicted"/>
<comment type="caution">
    <text evidence="1">The sequence shown here is derived from an EMBL/GenBank/DDBJ whole genome shotgun (WGS) entry which is preliminary data.</text>
</comment>
<organism evidence="1">
    <name type="scientific">bioreactor metagenome</name>
    <dbReference type="NCBI Taxonomy" id="1076179"/>
    <lineage>
        <taxon>unclassified sequences</taxon>
        <taxon>metagenomes</taxon>
        <taxon>ecological metagenomes</taxon>
    </lineage>
</organism>
<accession>A0A645F1W4</accession>
<gene>
    <name evidence="1" type="ORF">SDC9_154689</name>
</gene>
<name>A0A645F1W4_9ZZZZ</name>
<dbReference type="EMBL" id="VSSQ01053395">
    <property type="protein sequence ID" value="MPN07419.1"/>
    <property type="molecule type" value="Genomic_DNA"/>
</dbReference>
<evidence type="ECO:0000313" key="1">
    <source>
        <dbReference type="EMBL" id="MPN07419.1"/>
    </source>
</evidence>
<dbReference type="AlphaFoldDB" id="A0A645F1W4"/>
<protein>
    <submittedName>
        <fullName evidence="1">Uncharacterized protein</fullName>
    </submittedName>
</protein>
<reference evidence="1" key="1">
    <citation type="submission" date="2019-08" db="EMBL/GenBank/DDBJ databases">
        <authorList>
            <person name="Kucharzyk K."/>
            <person name="Murdoch R.W."/>
            <person name="Higgins S."/>
            <person name="Loffler F."/>
        </authorList>
    </citation>
    <scope>NUCLEOTIDE SEQUENCE</scope>
</reference>
<sequence length="69" mass="7720">MPLKEEADMDHEEILQYCLSKPGAFYVVSLDGTVSGVDIIRMIGHACQAVVSRMRGIARRELEQKAREA</sequence>